<sequence length="284" mass="32879">MTRLIHLSDLHFGRTAPELLDPLLRAVNGAKPDLVAVTGDFTQRARRSQYRDARAFLRKLQASWMAVPGNHDVSLDNLWLRFVRPYRRYRRFITEEMMPVKHLPGLTVVGFNTVDRFRWQRGKIRWLQMRHACRIFSESKGLNVVLAHHPFEQDPDVEKSLMRDADQAIERLSECGAHLVLSGHLHRWRTEPFLSRKHGAQVLQVHVGTGLSTRLRGQENDFAILDLDSHSANIRRMIAREDHFIEAERRHYSFGDKGWERSPEWPPRAPQQADPVAAQGVGPE</sequence>
<evidence type="ECO:0000256" key="2">
    <source>
        <dbReference type="ARBA" id="ARBA00022801"/>
    </source>
</evidence>
<dbReference type="InterPro" id="IPR004843">
    <property type="entry name" value="Calcineurin-like_PHP"/>
</dbReference>
<comment type="similarity">
    <text evidence="4">Belongs to the cyclic nucleotide phosphodiesterase class-III family.</text>
</comment>
<evidence type="ECO:0000313" key="8">
    <source>
        <dbReference type="EMBL" id="PBD19216.1"/>
    </source>
</evidence>
<evidence type="ECO:0000256" key="3">
    <source>
        <dbReference type="ARBA" id="ARBA00023004"/>
    </source>
</evidence>
<dbReference type="Proteomes" id="UP000217448">
    <property type="component" value="Unassembled WGS sequence"/>
</dbReference>
<dbReference type="EMBL" id="NTHN01000154">
    <property type="protein sequence ID" value="PBD19216.1"/>
    <property type="molecule type" value="Genomic_DNA"/>
</dbReference>
<dbReference type="OrthoDB" id="651281at2"/>
<dbReference type="Pfam" id="PF00149">
    <property type="entry name" value="Metallophos"/>
    <property type="match status" value="1"/>
</dbReference>
<dbReference type="Gene3D" id="3.60.21.10">
    <property type="match status" value="1"/>
</dbReference>
<dbReference type="GO" id="GO:0016787">
    <property type="term" value="F:hydrolase activity"/>
    <property type="evidence" value="ECO:0007669"/>
    <property type="project" value="UniProtKB-KW"/>
</dbReference>
<dbReference type="InterPro" id="IPR029052">
    <property type="entry name" value="Metallo-depent_PP-like"/>
</dbReference>
<accession>A0A2A3JVI7</accession>
<keyword evidence="3" id="KW-0408">Iron</keyword>
<keyword evidence="1" id="KW-0479">Metal-binding</keyword>
<protein>
    <submittedName>
        <fullName evidence="7">Metallophosphoesterase</fullName>
    </submittedName>
    <submittedName>
        <fullName evidence="8">Phosphodiesterase</fullName>
    </submittedName>
</protein>
<proteinExistence type="inferred from homology"/>
<organism evidence="8">
    <name type="scientific">Alloyangia mangrovi</name>
    <dbReference type="NCBI Taxonomy" id="1779329"/>
    <lineage>
        <taxon>Bacteria</taxon>
        <taxon>Pseudomonadati</taxon>
        <taxon>Pseudomonadota</taxon>
        <taxon>Alphaproteobacteria</taxon>
        <taxon>Rhodobacterales</taxon>
        <taxon>Roseobacteraceae</taxon>
        <taxon>Alloyangia</taxon>
    </lineage>
</organism>
<feature type="region of interest" description="Disordered" evidence="5">
    <location>
        <begin position="257"/>
        <end position="284"/>
    </location>
</feature>
<keyword evidence="9" id="KW-1185">Reference proteome</keyword>
<evidence type="ECO:0000313" key="9">
    <source>
        <dbReference type="Proteomes" id="UP000217448"/>
    </source>
</evidence>
<name>A0A2A3JVI7_9RHOB</name>
<dbReference type="PANTHER" id="PTHR42988:SF2">
    <property type="entry name" value="CYCLIC NUCLEOTIDE PHOSPHODIESTERASE CBUA0032-RELATED"/>
    <property type="match status" value="1"/>
</dbReference>
<dbReference type="RefSeq" id="WP_095882222.1">
    <property type="nucleotide sequence ID" value="NZ_NTHN02000022.1"/>
</dbReference>
<gene>
    <name evidence="7" type="ORF">CLG85_013210</name>
    <name evidence="8" type="ORF">CLG85_10515</name>
</gene>
<evidence type="ECO:0000256" key="4">
    <source>
        <dbReference type="ARBA" id="ARBA00025742"/>
    </source>
</evidence>
<keyword evidence="2" id="KW-0378">Hydrolase</keyword>
<dbReference type="GO" id="GO:0046872">
    <property type="term" value="F:metal ion binding"/>
    <property type="evidence" value="ECO:0007669"/>
    <property type="project" value="UniProtKB-KW"/>
</dbReference>
<evidence type="ECO:0000259" key="6">
    <source>
        <dbReference type="Pfam" id="PF00149"/>
    </source>
</evidence>
<dbReference type="SUPFAM" id="SSF56300">
    <property type="entry name" value="Metallo-dependent phosphatases"/>
    <property type="match status" value="1"/>
</dbReference>
<dbReference type="EMBL" id="NTHN02000022">
    <property type="protein sequence ID" value="MCT4371224.1"/>
    <property type="molecule type" value="Genomic_DNA"/>
</dbReference>
<dbReference type="PANTHER" id="PTHR42988">
    <property type="entry name" value="PHOSPHOHYDROLASE"/>
    <property type="match status" value="1"/>
</dbReference>
<feature type="domain" description="Calcineurin-like phosphoesterase" evidence="6">
    <location>
        <begin position="3"/>
        <end position="187"/>
    </location>
</feature>
<evidence type="ECO:0000256" key="5">
    <source>
        <dbReference type="SAM" id="MobiDB-lite"/>
    </source>
</evidence>
<comment type="caution">
    <text evidence="8">The sequence shown here is derived from an EMBL/GenBank/DDBJ whole genome shotgun (WGS) entry which is preliminary data.</text>
</comment>
<reference evidence="9" key="2">
    <citation type="submission" date="2023-07" db="EMBL/GenBank/DDBJ databases">
        <title>Yangia mangrovi SAOS 153D genome.</title>
        <authorList>
            <person name="Verma A."/>
            <person name="Pal Y."/>
            <person name="Sundharam S."/>
            <person name="Bisht B."/>
            <person name="Srinivasan K."/>
        </authorList>
    </citation>
    <scope>NUCLEOTIDE SEQUENCE [LARGE SCALE GENOMIC DNA]</scope>
    <source>
        <strain evidence="9">SAOS 153D</strain>
    </source>
</reference>
<dbReference type="AlphaFoldDB" id="A0A2A3JVI7"/>
<evidence type="ECO:0000256" key="1">
    <source>
        <dbReference type="ARBA" id="ARBA00022723"/>
    </source>
</evidence>
<reference evidence="8" key="1">
    <citation type="submission" date="2017-09" db="EMBL/GenBank/DDBJ databases">
        <title>Yangia sp. SAOS 153D whole genome sequencing.</title>
        <authorList>
            <person name="Verma A."/>
            <person name="Krishnamurthi S."/>
        </authorList>
    </citation>
    <scope>NUCLEOTIDE SEQUENCE [LARGE SCALE GENOMIC DNA]</scope>
    <source>
        <strain evidence="8">SAOS 153D</strain>
    </source>
</reference>
<evidence type="ECO:0000313" key="7">
    <source>
        <dbReference type="EMBL" id="MCT4371224.1"/>
    </source>
</evidence>
<dbReference type="InterPro" id="IPR050884">
    <property type="entry name" value="CNP_phosphodiesterase-III"/>
</dbReference>
<reference evidence="7" key="3">
    <citation type="submission" date="2024-05" db="EMBL/GenBank/DDBJ databases">
        <title>Yangia mangrovi SAOS 153D genome.</title>
        <authorList>
            <person name="Verma A."/>
            <person name="Pal Y."/>
            <person name="Sundharam S."/>
            <person name="Bisht B."/>
            <person name="Srinivasan K."/>
        </authorList>
    </citation>
    <scope>NUCLEOTIDE SEQUENCE</scope>
    <source>
        <strain evidence="7">SAOS 153D</strain>
    </source>
</reference>